<keyword evidence="17" id="KW-1185">Reference proteome</keyword>
<dbReference type="EMBL" id="JAKUCV010002633">
    <property type="protein sequence ID" value="KAJ4841961.1"/>
    <property type="molecule type" value="Genomic_DNA"/>
</dbReference>
<evidence type="ECO:0000256" key="9">
    <source>
        <dbReference type="ARBA" id="ARBA00022825"/>
    </source>
</evidence>
<organism evidence="16 17">
    <name type="scientific">Turnera subulata</name>
    <dbReference type="NCBI Taxonomy" id="218843"/>
    <lineage>
        <taxon>Eukaryota</taxon>
        <taxon>Viridiplantae</taxon>
        <taxon>Streptophyta</taxon>
        <taxon>Embryophyta</taxon>
        <taxon>Tracheophyta</taxon>
        <taxon>Spermatophyta</taxon>
        <taxon>Magnoliopsida</taxon>
        <taxon>eudicotyledons</taxon>
        <taxon>Gunneridae</taxon>
        <taxon>Pentapetalae</taxon>
        <taxon>rosids</taxon>
        <taxon>fabids</taxon>
        <taxon>Malpighiales</taxon>
        <taxon>Passifloraceae</taxon>
        <taxon>Turnera</taxon>
    </lineage>
</organism>
<evidence type="ECO:0000259" key="13">
    <source>
        <dbReference type="Pfam" id="PF00082"/>
    </source>
</evidence>
<proteinExistence type="inferred from homology"/>
<keyword evidence="6 11" id="KW-0645">Protease</keyword>
<dbReference type="FunFam" id="3.50.30.30:FF:000005">
    <property type="entry name" value="subtilisin-like protease SBT1.5"/>
    <property type="match status" value="1"/>
</dbReference>
<evidence type="ECO:0000256" key="11">
    <source>
        <dbReference type="PROSITE-ProRule" id="PRU01240"/>
    </source>
</evidence>
<accession>A0A9Q0G2H1</accession>
<keyword evidence="9 11" id="KW-0720">Serine protease</keyword>
<evidence type="ECO:0000313" key="17">
    <source>
        <dbReference type="Proteomes" id="UP001141552"/>
    </source>
</evidence>
<feature type="active site" description="Charge relay system" evidence="10 11">
    <location>
        <position position="214"/>
    </location>
</feature>
<comment type="caution">
    <text evidence="16">The sequence shown here is derived from an EMBL/GenBank/DDBJ whole genome shotgun (WGS) entry which is preliminary data.</text>
</comment>
<evidence type="ECO:0000256" key="4">
    <source>
        <dbReference type="ARBA" id="ARBA00022523"/>
    </source>
</evidence>
<dbReference type="InterPro" id="IPR015500">
    <property type="entry name" value="Peptidase_S8_subtilisin-rel"/>
</dbReference>
<dbReference type="GO" id="GO:0009609">
    <property type="term" value="P:response to symbiotic bacterium"/>
    <property type="evidence" value="ECO:0007669"/>
    <property type="project" value="UniProtKB-ARBA"/>
</dbReference>
<evidence type="ECO:0000256" key="12">
    <source>
        <dbReference type="SAM" id="SignalP"/>
    </source>
</evidence>
<dbReference type="PRINTS" id="PR00723">
    <property type="entry name" value="SUBTILISIN"/>
</dbReference>
<feature type="active site" description="Charge relay system" evidence="10 11">
    <location>
        <position position="521"/>
    </location>
</feature>
<keyword evidence="7 12" id="KW-0732">Signal</keyword>
<keyword evidence="4" id="KW-0052">Apoplast</keyword>
<evidence type="ECO:0000256" key="8">
    <source>
        <dbReference type="ARBA" id="ARBA00022801"/>
    </source>
</evidence>
<dbReference type="OrthoDB" id="10256524at2759"/>
<dbReference type="PANTHER" id="PTHR10795">
    <property type="entry name" value="PROPROTEIN CONVERTASE SUBTILISIN/KEXIN"/>
    <property type="match status" value="1"/>
</dbReference>
<protein>
    <submittedName>
        <fullName evidence="16">Uncharacterized protein</fullName>
    </submittedName>
</protein>
<feature type="chain" id="PRO_5040107491" evidence="12">
    <location>
        <begin position="25"/>
        <end position="740"/>
    </location>
</feature>
<dbReference type="Gene3D" id="3.40.50.200">
    <property type="entry name" value="Peptidase S8/S53 domain"/>
    <property type="match status" value="2"/>
</dbReference>
<dbReference type="Pfam" id="PF00082">
    <property type="entry name" value="Peptidase_S8"/>
    <property type="match status" value="1"/>
</dbReference>
<evidence type="ECO:0000259" key="14">
    <source>
        <dbReference type="Pfam" id="PF05922"/>
    </source>
</evidence>
<evidence type="ECO:0000256" key="1">
    <source>
        <dbReference type="ARBA" id="ARBA00002076"/>
    </source>
</evidence>
<evidence type="ECO:0000256" key="6">
    <source>
        <dbReference type="ARBA" id="ARBA00022670"/>
    </source>
</evidence>
<evidence type="ECO:0000256" key="3">
    <source>
        <dbReference type="ARBA" id="ARBA00011073"/>
    </source>
</evidence>
<evidence type="ECO:0000259" key="15">
    <source>
        <dbReference type="Pfam" id="PF17766"/>
    </source>
</evidence>
<dbReference type="Proteomes" id="UP001141552">
    <property type="component" value="Unassembled WGS sequence"/>
</dbReference>
<reference evidence="16" key="2">
    <citation type="journal article" date="2023" name="Plants (Basel)">
        <title>Annotation of the Turnera subulata (Passifloraceae) Draft Genome Reveals the S-Locus Evolved after the Divergence of Turneroideae from Passifloroideae in a Stepwise Manner.</title>
        <authorList>
            <person name="Henning P.M."/>
            <person name="Roalson E.H."/>
            <person name="Mir W."/>
            <person name="McCubbin A.G."/>
            <person name="Shore J.S."/>
        </authorList>
    </citation>
    <scope>NUCLEOTIDE SEQUENCE</scope>
    <source>
        <strain evidence="16">F60SS</strain>
    </source>
</reference>
<dbReference type="AlphaFoldDB" id="A0A9Q0G2H1"/>
<dbReference type="GO" id="GO:0006508">
    <property type="term" value="P:proteolysis"/>
    <property type="evidence" value="ECO:0007669"/>
    <property type="project" value="UniProtKB-KW"/>
</dbReference>
<dbReference type="InterPro" id="IPR023828">
    <property type="entry name" value="Peptidase_S8_Ser-AS"/>
</dbReference>
<feature type="signal peptide" evidence="12">
    <location>
        <begin position="1"/>
        <end position="24"/>
    </location>
</feature>
<dbReference type="GO" id="GO:0009610">
    <property type="term" value="P:response to symbiotic fungus"/>
    <property type="evidence" value="ECO:0007669"/>
    <property type="project" value="UniProtKB-ARBA"/>
</dbReference>
<dbReference type="GO" id="GO:0048046">
    <property type="term" value="C:apoplast"/>
    <property type="evidence" value="ECO:0007669"/>
    <property type="project" value="UniProtKB-SubCell"/>
</dbReference>
<dbReference type="InterPro" id="IPR036852">
    <property type="entry name" value="Peptidase_S8/S53_dom_sf"/>
</dbReference>
<comment type="function">
    <text evidence="1">Required for arbuscular mycorrhiza (AM) development during AM symbiosis with AM fungi (e.g. Glomeromycota intraradices).</text>
</comment>
<dbReference type="PROSITE" id="PS51892">
    <property type="entry name" value="SUBTILASE"/>
    <property type="match status" value="1"/>
</dbReference>
<evidence type="ECO:0000256" key="10">
    <source>
        <dbReference type="PIRSR" id="PIRSR615500-1"/>
    </source>
</evidence>
<dbReference type="CDD" id="cd04852">
    <property type="entry name" value="Peptidases_S8_3"/>
    <property type="match status" value="1"/>
</dbReference>
<dbReference type="InterPro" id="IPR034197">
    <property type="entry name" value="Peptidases_S8_3"/>
</dbReference>
<dbReference type="Gene3D" id="2.60.40.2310">
    <property type="match status" value="1"/>
</dbReference>
<feature type="domain" description="Inhibitor I9" evidence="14">
    <location>
        <begin position="32"/>
        <end position="108"/>
    </location>
</feature>
<dbReference type="FunFam" id="3.40.50.200:FF:000006">
    <property type="entry name" value="Subtilisin-like protease SBT1.5"/>
    <property type="match status" value="1"/>
</dbReference>
<dbReference type="SUPFAM" id="SSF52743">
    <property type="entry name" value="Subtilisin-like"/>
    <property type="match status" value="1"/>
</dbReference>
<sequence>MKGLNMFMLLSLLFTSSFLIESGASQGEKEGVYIVYMGFATLANGSSSNYHHTLLLNSLLKQKKNAVVHSYTHGISGFAARLSAAEAQAVSKKPGVVSVFPDPVFKLHTTRSWDFLKYETDVEIYSTPNSDTSSSGGSDTIIGILDTGIWPESDSFKDKDLSPIASSRWKGICMHGDDFNSSNCNRKIIGARYYADPDGEEDGQFNSPRDTVGHGTHVAATAAGSAVPGASYYGLASGTAKGGSPGSRIAVYRVCSENGCFGSNILAGFADAIADGVDILSLSLGAAFVIPDFKKDPIAIGAFHAVENGITVVCSAGNQGPYSETVANGAPWILTVAATTIDRDFESDVVLGGNKVIKGEGINFADIQKSPVYPLIYAKTAKNKYADEENARSCAPDSLDNDLIKGKIVFCENSDSVSDVDQKEEVKNKGGIGLISIDDQKRAVATNYKEFPMTLIGSKDASEILSYINSTEHPVATVLPTKEPDIAAPGVNILAAWLGNDPEATPEGKKPAQFNLLSGTSMACPHVSGLAAVVKSYHPSWSPSAVKSAIMTTASQTDNTRASITTETGARATAYDYGAGEINTTSALEPGLVYETTTIDYLNFLCYHGYNASDIAIISKNAPPGFTCPKESSPDLIPNINYPSIAVFNLTENQPIEINRTLTNVAGDGDTLYTAMIVLEGENLGARVTPGKLHFTKNGEKQSYQVGFLKMGTLKADVFGTITWSNNKSRVRIPFVVGSQ</sequence>
<dbReference type="InterPro" id="IPR037045">
    <property type="entry name" value="S8pro/Inhibitor_I9_sf"/>
</dbReference>
<gene>
    <name evidence="16" type="ORF">Tsubulata_041611</name>
</gene>
<dbReference type="PROSITE" id="PS00138">
    <property type="entry name" value="SUBTILASE_SER"/>
    <property type="match status" value="1"/>
</dbReference>
<dbReference type="Pfam" id="PF17766">
    <property type="entry name" value="fn3_6"/>
    <property type="match status" value="1"/>
</dbReference>
<comment type="similarity">
    <text evidence="3 11">Belongs to the peptidase S8 family.</text>
</comment>
<comment type="subcellular location">
    <subcellularLocation>
        <location evidence="2">Secreted</location>
        <location evidence="2">Extracellular space</location>
        <location evidence="2">Apoplast</location>
    </subcellularLocation>
</comment>
<dbReference type="Gene3D" id="3.50.30.30">
    <property type="match status" value="1"/>
</dbReference>
<feature type="domain" description="Subtilisin-like protease fibronectin type-III" evidence="15">
    <location>
        <begin position="639"/>
        <end position="737"/>
    </location>
</feature>
<feature type="active site" description="Charge relay system" evidence="10 11">
    <location>
        <position position="146"/>
    </location>
</feature>
<dbReference type="CDD" id="cd02120">
    <property type="entry name" value="PA_subtilisin_like"/>
    <property type="match status" value="1"/>
</dbReference>
<dbReference type="InterPro" id="IPR041469">
    <property type="entry name" value="Subtilisin-like_FN3"/>
</dbReference>
<dbReference type="InterPro" id="IPR010259">
    <property type="entry name" value="S8pro/Inhibitor_I9"/>
</dbReference>
<dbReference type="Pfam" id="PF05922">
    <property type="entry name" value="Inhibitor_I9"/>
    <property type="match status" value="1"/>
</dbReference>
<evidence type="ECO:0000256" key="7">
    <source>
        <dbReference type="ARBA" id="ARBA00022729"/>
    </source>
</evidence>
<keyword evidence="8 11" id="KW-0378">Hydrolase</keyword>
<dbReference type="InterPro" id="IPR045051">
    <property type="entry name" value="SBT"/>
</dbReference>
<reference evidence="16" key="1">
    <citation type="submission" date="2022-02" db="EMBL/GenBank/DDBJ databases">
        <authorList>
            <person name="Henning P.M."/>
            <person name="McCubbin A.G."/>
            <person name="Shore J.S."/>
        </authorList>
    </citation>
    <scope>NUCLEOTIDE SEQUENCE</scope>
    <source>
        <strain evidence="16">F60SS</strain>
        <tissue evidence="16">Leaves</tissue>
    </source>
</reference>
<dbReference type="GO" id="GO:0004252">
    <property type="term" value="F:serine-type endopeptidase activity"/>
    <property type="evidence" value="ECO:0007669"/>
    <property type="project" value="UniProtKB-UniRule"/>
</dbReference>
<name>A0A9Q0G2H1_9ROSI</name>
<evidence type="ECO:0000256" key="2">
    <source>
        <dbReference type="ARBA" id="ARBA00004271"/>
    </source>
</evidence>
<keyword evidence="5" id="KW-0964">Secreted</keyword>
<evidence type="ECO:0000313" key="16">
    <source>
        <dbReference type="EMBL" id="KAJ4841961.1"/>
    </source>
</evidence>
<dbReference type="Gene3D" id="3.30.70.80">
    <property type="entry name" value="Peptidase S8 propeptide/proteinase inhibitor I9"/>
    <property type="match status" value="1"/>
</dbReference>
<dbReference type="InterPro" id="IPR000209">
    <property type="entry name" value="Peptidase_S8/S53_dom"/>
</dbReference>
<evidence type="ECO:0000256" key="5">
    <source>
        <dbReference type="ARBA" id="ARBA00022525"/>
    </source>
</evidence>
<feature type="domain" description="Peptidase S8/S53" evidence="13">
    <location>
        <begin position="137"/>
        <end position="562"/>
    </location>
</feature>